<reference evidence="4" key="1">
    <citation type="journal article" date="2019" name="Int. J. Syst. Evol. Microbiol.">
        <title>The Global Catalogue of Microorganisms (GCM) 10K type strain sequencing project: providing services to taxonomists for standard genome sequencing and annotation.</title>
        <authorList>
            <consortium name="The Broad Institute Genomics Platform"/>
            <consortium name="The Broad Institute Genome Sequencing Center for Infectious Disease"/>
            <person name="Wu L."/>
            <person name="Ma J."/>
        </authorList>
    </citation>
    <scope>NUCLEOTIDE SEQUENCE [LARGE SCALE GENOMIC DNA]</scope>
    <source>
        <strain evidence="4">CCM 7043</strain>
    </source>
</reference>
<dbReference type="Proteomes" id="UP001597114">
    <property type="component" value="Unassembled WGS sequence"/>
</dbReference>
<comment type="caution">
    <text evidence="3">The sequence shown here is derived from an EMBL/GenBank/DDBJ whole genome shotgun (WGS) entry which is preliminary data.</text>
</comment>
<evidence type="ECO:0000256" key="2">
    <source>
        <dbReference type="SAM" id="Phobius"/>
    </source>
</evidence>
<protein>
    <submittedName>
        <fullName evidence="3">Uncharacterized protein</fullName>
    </submittedName>
</protein>
<keyword evidence="2" id="KW-0812">Transmembrane</keyword>
<name>A0ABW4EWT3_9PSEU</name>
<evidence type="ECO:0000313" key="4">
    <source>
        <dbReference type="Proteomes" id="UP001597114"/>
    </source>
</evidence>
<keyword evidence="2" id="KW-1133">Transmembrane helix</keyword>
<gene>
    <name evidence="3" type="ORF">ACFSJD_14750</name>
</gene>
<accession>A0ABW4EWT3</accession>
<feature type="region of interest" description="Disordered" evidence="1">
    <location>
        <begin position="51"/>
        <end position="83"/>
    </location>
</feature>
<feature type="compositionally biased region" description="Basic and acidic residues" evidence="1">
    <location>
        <begin position="72"/>
        <end position="83"/>
    </location>
</feature>
<keyword evidence="4" id="KW-1185">Reference proteome</keyword>
<sequence length="187" mass="20079">MTETPTEDGSRPPSNNGMKGTVEFLGVITAIIGILAWLGIANWQELKDWANDRGHSSSSTTTPTPPTSRAQVSEEVKESTVGRRDVALPKTKTVDRGCDAALATLEVFDAVPFPEALSDFTSHARAYADALDRAADQSDDREVVSAVIALAIDWRLLATYLDNNDFDSAQALTNKLVDDAIAVRAAC</sequence>
<evidence type="ECO:0000256" key="1">
    <source>
        <dbReference type="SAM" id="MobiDB-lite"/>
    </source>
</evidence>
<dbReference type="EMBL" id="JBHUCO010000014">
    <property type="protein sequence ID" value="MFD1518755.1"/>
    <property type="molecule type" value="Genomic_DNA"/>
</dbReference>
<feature type="transmembrane region" description="Helical" evidence="2">
    <location>
        <begin position="24"/>
        <end position="43"/>
    </location>
</feature>
<dbReference type="RefSeq" id="WP_344726240.1">
    <property type="nucleotide sequence ID" value="NZ_BAAAUS010000037.1"/>
</dbReference>
<organism evidence="3 4">
    <name type="scientific">Pseudonocardia yunnanensis</name>
    <dbReference type="NCBI Taxonomy" id="58107"/>
    <lineage>
        <taxon>Bacteria</taxon>
        <taxon>Bacillati</taxon>
        <taxon>Actinomycetota</taxon>
        <taxon>Actinomycetes</taxon>
        <taxon>Pseudonocardiales</taxon>
        <taxon>Pseudonocardiaceae</taxon>
        <taxon>Pseudonocardia</taxon>
    </lineage>
</organism>
<evidence type="ECO:0000313" key="3">
    <source>
        <dbReference type="EMBL" id="MFD1518755.1"/>
    </source>
</evidence>
<proteinExistence type="predicted"/>
<keyword evidence="2" id="KW-0472">Membrane</keyword>